<keyword evidence="1" id="KW-1133">Transmembrane helix</keyword>
<sequence length="90" mass="9537">MGMGIELNIILAYAFGLILLYIAGYILLVPIKIIIKLVYNGIIGGILLFILNLIGGFFGFGVAINPITALVAGFLGVPGVLLMLGLQYLL</sequence>
<dbReference type="RefSeq" id="WP_184313641.1">
    <property type="nucleotide sequence ID" value="NZ_JACHEN010000050.1"/>
</dbReference>
<dbReference type="Pfam" id="PF07441">
    <property type="entry name" value="BofA"/>
    <property type="match status" value="1"/>
</dbReference>
<feature type="transmembrane region" description="Helical" evidence="1">
    <location>
        <begin position="67"/>
        <end position="89"/>
    </location>
</feature>
<gene>
    <name evidence="2" type="ORF">HNQ80_004993</name>
</gene>
<comment type="caution">
    <text evidence="2">The sequence shown here is derived from an EMBL/GenBank/DDBJ whole genome shotgun (WGS) entry which is preliminary data.</text>
</comment>
<evidence type="ECO:0000256" key="1">
    <source>
        <dbReference type="SAM" id="Phobius"/>
    </source>
</evidence>
<organism evidence="2 3">
    <name type="scientific">Anaerosolibacter carboniphilus</name>
    <dbReference type="NCBI Taxonomy" id="1417629"/>
    <lineage>
        <taxon>Bacteria</taxon>
        <taxon>Bacillati</taxon>
        <taxon>Bacillota</taxon>
        <taxon>Clostridia</taxon>
        <taxon>Peptostreptococcales</taxon>
        <taxon>Thermotaleaceae</taxon>
        <taxon>Anaerosolibacter</taxon>
    </lineage>
</organism>
<dbReference type="AlphaFoldDB" id="A0A841L2G7"/>
<keyword evidence="3" id="KW-1185">Reference proteome</keyword>
<dbReference type="EMBL" id="JACHEN010000050">
    <property type="protein sequence ID" value="MBB6218818.1"/>
    <property type="molecule type" value="Genomic_DNA"/>
</dbReference>
<feature type="transmembrane region" description="Helical" evidence="1">
    <location>
        <begin position="12"/>
        <end position="31"/>
    </location>
</feature>
<dbReference type="Proteomes" id="UP000579281">
    <property type="component" value="Unassembled WGS sequence"/>
</dbReference>
<keyword evidence="1" id="KW-0472">Membrane</keyword>
<name>A0A841L2G7_9FIRM</name>
<evidence type="ECO:0000313" key="2">
    <source>
        <dbReference type="EMBL" id="MBB6218818.1"/>
    </source>
</evidence>
<dbReference type="NCBIfam" id="TIGR02862">
    <property type="entry name" value="spore_BofA"/>
    <property type="match status" value="1"/>
</dbReference>
<keyword evidence="1" id="KW-0812">Transmembrane</keyword>
<protein>
    <submittedName>
        <fullName evidence="2">Inhibitor of the pro-sigma K processing machinery</fullName>
    </submittedName>
</protein>
<evidence type="ECO:0000313" key="3">
    <source>
        <dbReference type="Proteomes" id="UP000579281"/>
    </source>
</evidence>
<proteinExistence type="predicted"/>
<reference evidence="2 3" key="1">
    <citation type="submission" date="2020-08" db="EMBL/GenBank/DDBJ databases">
        <title>Genomic Encyclopedia of Type Strains, Phase IV (KMG-IV): sequencing the most valuable type-strain genomes for metagenomic binning, comparative biology and taxonomic classification.</title>
        <authorList>
            <person name="Goeker M."/>
        </authorList>
    </citation>
    <scope>NUCLEOTIDE SEQUENCE [LARGE SCALE GENOMIC DNA]</scope>
    <source>
        <strain evidence="2 3">DSM 103526</strain>
    </source>
</reference>
<accession>A0A841L2G7</accession>
<feature type="transmembrane region" description="Helical" evidence="1">
    <location>
        <begin position="38"/>
        <end position="61"/>
    </location>
</feature>
<dbReference type="InterPro" id="IPR010001">
    <property type="entry name" value="BofA"/>
</dbReference>